<evidence type="ECO:0000313" key="2">
    <source>
        <dbReference type="EMBL" id="GLK62947.1"/>
    </source>
</evidence>
<dbReference type="EMBL" id="BSFH01000008">
    <property type="protein sequence ID" value="GLK62947.1"/>
    <property type="molecule type" value="Genomic_DNA"/>
</dbReference>
<dbReference type="InterPro" id="IPR031325">
    <property type="entry name" value="RHS_repeat"/>
</dbReference>
<dbReference type="Pfam" id="PF05593">
    <property type="entry name" value="RHS_repeat"/>
    <property type="match status" value="1"/>
</dbReference>
<evidence type="ECO:0000313" key="3">
    <source>
        <dbReference type="Proteomes" id="UP001143349"/>
    </source>
</evidence>
<sequence>MHLSGRSAWNTTCRERLTRLSHAGHSLTFACDQAGRLTRLTNENGEHATFAWDTMDRLTQERPDRLLSPKTRCANGATRPDCLFFAAHGLRKAICRRIAEAEGDVFKVMAVSRYTDIKEAQKYCDRFNRKGQTNSAITGVPDEVVGEPNLTNPS</sequence>
<reference evidence="2" key="2">
    <citation type="submission" date="2023-01" db="EMBL/GenBank/DDBJ databases">
        <authorList>
            <person name="Sun Q."/>
            <person name="Evtushenko L."/>
        </authorList>
    </citation>
    <scope>NUCLEOTIDE SEQUENCE</scope>
    <source>
        <strain evidence="2">VKM B-2222</strain>
    </source>
</reference>
<name>A0AAD3NVY1_9RHOB</name>
<gene>
    <name evidence="2" type="ORF">GCM10017635_04160</name>
</gene>
<protein>
    <recommendedName>
        <fullName evidence="4">RHS repeat protein</fullName>
    </recommendedName>
</protein>
<evidence type="ECO:0008006" key="4">
    <source>
        <dbReference type="Google" id="ProtNLM"/>
    </source>
</evidence>
<dbReference type="NCBIfam" id="TIGR01643">
    <property type="entry name" value="YD_repeat_2x"/>
    <property type="match status" value="1"/>
</dbReference>
<comment type="caution">
    <text evidence="2">The sequence shown here is derived from an EMBL/GenBank/DDBJ whole genome shotgun (WGS) entry which is preliminary data.</text>
</comment>
<proteinExistence type="predicted"/>
<organism evidence="2 3">
    <name type="scientific">Paracoccus kondratievae</name>
    <dbReference type="NCBI Taxonomy" id="135740"/>
    <lineage>
        <taxon>Bacteria</taxon>
        <taxon>Pseudomonadati</taxon>
        <taxon>Pseudomonadota</taxon>
        <taxon>Alphaproteobacteria</taxon>
        <taxon>Rhodobacterales</taxon>
        <taxon>Paracoccaceae</taxon>
        <taxon>Paracoccus</taxon>
    </lineage>
</organism>
<reference evidence="2" key="1">
    <citation type="journal article" date="2014" name="Int. J. Syst. Evol. Microbiol.">
        <title>Complete genome sequence of Corynebacterium casei LMG S-19264T (=DSM 44701T), isolated from a smear-ripened cheese.</title>
        <authorList>
            <consortium name="US DOE Joint Genome Institute (JGI-PGF)"/>
            <person name="Walter F."/>
            <person name="Albersmeier A."/>
            <person name="Kalinowski J."/>
            <person name="Ruckert C."/>
        </authorList>
    </citation>
    <scope>NUCLEOTIDE SEQUENCE</scope>
    <source>
        <strain evidence="2">VKM B-2222</strain>
    </source>
</reference>
<dbReference type="RefSeq" id="WP_271179103.1">
    <property type="nucleotide sequence ID" value="NZ_BSFH01000008.1"/>
</dbReference>
<accession>A0AAD3NVY1</accession>
<keyword evidence="3" id="KW-1185">Reference proteome</keyword>
<feature type="region of interest" description="Disordered" evidence="1">
    <location>
        <begin position="134"/>
        <end position="154"/>
    </location>
</feature>
<dbReference type="InterPro" id="IPR006530">
    <property type="entry name" value="YD"/>
</dbReference>
<dbReference type="Proteomes" id="UP001143349">
    <property type="component" value="Unassembled WGS sequence"/>
</dbReference>
<dbReference type="PROSITE" id="PS51257">
    <property type="entry name" value="PROKAR_LIPOPROTEIN"/>
    <property type="match status" value="1"/>
</dbReference>
<dbReference type="AlphaFoldDB" id="A0AAD3NVY1"/>
<evidence type="ECO:0000256" key="1">
    <source>
        <dbReference type="SAM" id="MobiDB-lite"/>
    </source>
</evidence>